<evidence type="ECO:0000313" key="3">
    <source>
        <dbReference type="Proteomes" id="UP000198307"/>
    </source>
</evidence>
<protein>
    <submittedName>
        <fullName evidence="2">CubicO group peptidase, beta-lactamase class C family</fullName>
    </submittedName>
</protein>
<dbReference type="RefSeq" id="WP_089346148.1">
    <property type="nucleotide sequence ID" value="NZ_CP067129.1"/>
</dbReference>
<organism evidence="2 3">
    <name type="scientific">Paracoccus seriniphilus</name>
    <dbReference type="NCBI Taxonomy" id="184748"/>
    <lineage>
        <taxon>Bacteria</taxon>
        <taxon>Pseudomonadati</taxon>
        <taxon>Pseudomonadota</taxon>
        <taxon>Alphaproteobacteria</taxon>
        <taxon>Rhodobacterales</taxon>
        <taxon>Paracoccaceae</taxon>
        <taxon>Paracoccus</taxon>
    </lineage>
</organism>
<dbReference type="AlphaFoldDB" id="A0A239Q2Z3"/>
<dbReference type="PANTHER" id="PTHR46825">
    <property type="entry name" value="D-ALANYL-D-ALANINE-CARBOXYPEPTIDASE/ENDOPEPTIDASE AMPH"/>
    <property type="match status" value="1"/>
</dbReference>
<proteinExistence type="predicted"/>
<dbReference type="InterPro" id="IPR001466">
    <property type="entry name" value="Beta-lactam-related"/>
</dbReference>
<feature type="domain" description="Beta-lactamase-related" evidence="1">
    <location>
        <begin position="8"/>
        <end position="329"/>
    </location>
</feature>
<dbReference type="InterPro" id="IPR012338">
    <property type="entry name" value="Beta-lactam/transpept-like"/>
</dbReference>
<dbReference type="Gene3D" id="3.40.710.10">
    <property type="entry name" value="DD-peptidase/beta-lactamase superfamily"/>
    <property type="match status" value="1"/>
</dbReference>
<gene>
    <name evidence="2" type="ORF">SAMN05444959_1339</name>
</gene>
<keyword evidence="3" id="KW-1185">Reference proteome</keyword>
<sequence length="349" mass="38252">MTVLDATLQRLVEREQARGKVHGLLLHVRSADGRLNFKGAAGAADPDIRFPIASISKMFTAALIVQLCDEGALDLDQRVQSALPGVDLGGLHVVKGVDHGPHLTIRQLLFQTSGLADYYEGGVGRDLIRSKDYAYDLSDVLAWARAGRPFAAPDSGRAHYSDTNFQLLDTVIEAACGMSYGEAVQQRICKTLGLTRTALYDAARDGDGRTLPVWHKDKRLAIPGLLSSMGPDGGIVSDTGDLMTFLRAFTEGRLFRPENTSALHQWRKMQFPLQYGGGLMRFRLPGWMTLWWRSPELIGHSGASGSFAYHAPEPDVFLVGTFNQTDAPKRPFSFMLQVLKAIETHGGRA</sequence>
<name>A0A239Q2Z3_9RHOB</name>
<dbReference type="EMBL" id="FZQB01000033">
    <property type="protein sequence ID" value="SNT76865.1"/>
    <property type="molecule type" value="Genomic_DNA"/>
</dbReference>
<dbReference type="SUPFAM" id="SSF56601">
    <property type="entry name" value="beta-lactamase/transpeptidase-like"/>
    <property type="match status" value="1"/>
</dbReference>
<accession>A0A239Q2Z3</accession>
<dbReference type="Proteomes" id="UP000198307">
    <property type="component" value="Unassembled WGS sequence"/>
</dbReference>
<dbReference type="Pfam" id="PF00144">
    <property type="entry name" value="Beta-lactamase"/>
    <property type="match status" value="1"/>
</dbReference>
<reference evidence="2 3" key="1">
    <citation type="submission" date="2017-07" db="EMBL/GenBank/DDBJ databases">
        <authorList>
            <person name="Sun Z.S."/>
            <person name="Albrecht U."/>
            <person name="Echele G."/>
            <person name="Lee C.C."/>
        </authorList>
    </citation>
    <scope>NUCLEOTIDE SEQUENCE [LARGE SCALE GENOMIC DNA]</scope>
    <source>
        <strain evidence="2 3">DSM 14827</strain>
    </source>
</reference>
<dbReference type="OrthoDB" id="5377981at2"/>
<evidence type="ECO:0000259" key="1">
    <source>
        <dbReference type="Pfam" id="PF00144"/>
    </source>
</evidence>
<dbReference type="PANTHER" id="PTHR46825:SF7">
    <property type="entry name" value="D-ALANYL-D-ALANINE CARBOXYPEPTIDASE"/>
    <property type="match status" value="1"/>
</dbReference>
<dbReference type="InterPro" id="IPR050491">
    <property type="entry name" value="AmpC-like"/>
</dbReference>
<evidence type="ECO:0000313" key="2">
    <source>
        <dbReference type="EMBL" id="SNT76865.1"/>
    </source>
</evidence>